<evidence type="ECO:0000313" key="2">
    <source>
        <dbReference type="EMBL" id="PPQ80392.1"/>
    </source>
</evidence>
<protein>
    <submittedName>
        <fullName evidence="2">Uncharacterized protein</fullName>
    </submittedName>
</protein>
<evidence type="ECO:0000313" key="3">
    <source>
        <dbReference type="Proteomes" id="UP000283269"/>
    </source>
</evidence>
<feature type="region of interest" description="Disordered" evidence="1">
    <location>
        <begin position="43"/>
        <end position="76"/>
    </location>
</feature>
<keyword evidence="3" id="KW-1185">Reference proteome</keyword>
<feature type="compositionally biased region" description="Basic and acidic residues" evidence="1">
    <location>
        <begin position="46"/>
        <end position="66"/>
    </location>
</feature>
<proteinExistence type="predicted"/>
<sequence length="113" mass="12453">MYGICAVPVTLVVLGGWGRRKGQKDNRSYLQCVRDLFCFGNASAKQKRDSGKADERDKDGAARDLGAHAAQAAHGPCDEERLPRILTARYLSSSTPPAVLPVHAHLRVYHVRR</sequence>
<dbReference type="InParanoid" id="A0A409WPG6"/>
<dbReference type="Proteomes" id="UP000283269">
    <property type="component" value="Unassembled WGS sequence"/>
</dbReference>
<gene>
    <name evidence="2" type="ORF">CVT25_001709</name>
</gene>
<comment type="caution">
    <text evidence="2">The sequence shown here is derived from an EMBL/GenBank/DDBJ whole genome shotgun (WGS) entry which is preliminary data.</text>
</comment>
<name>A0A409WPG6_PSICY</name>
<dbReference type="AlphaFoldDB" id="A0A409WPG6"/>
<accession>A0A409WPG6</accession>
<reference evidence="2 3" key="1">
    <citation type="journal article" date="2018" name="Evol. Lett.">
        <title>Horizontal gene cluster transfer increased hallucinogenic mushroom diversity.</title>
        <authorList>
            <person name="Reynolds H.T."/>
            <person name="Vijayakumar V."/>
            <person name="Gluck-Thaler E."/>
            <person name="Korotkin H.B."/>
            <person name="Matheny P.B."/>
            <person name="Slot J.C."/>
        </authorList>
    </citation>
    <scope>NUCLEOTIDE SEQUENCE [LARGE SCALE GENOMIC DNA]</scope>
    <source>
        <strain evidence="2 3">2631</strain>
    </source>
</reference>
<organism evidence="2 3">
    <name type="scientific">Psilocybe cyanescens</name>
    <dbReference type="NCBI Taxonomy" id="93625"/>
    <lineage>
        <taxon>Eukaryota</taxon>
        <taxon>Fungi</taxon>
        <taxon>Dikarya</taxon>
        <taxon>Basidiomycota</taxon>
        <taxon>Agaricomycotina</taxon>
        <taxon>Agaricomycetes</taxon>
        <taxon>Agaricomycetidae</taxon>
        <taxon>Agaricales</taxon>
        <taxon>Agaricineae</taxon>
        <taxon>Strophariaceae</taxon>
        <taxon>Psilocybe</taxon>
    </lineage>
</organism>
<dbReference type="EMBL" id="NHYD01003333">
    <property type="protein sequence ID" value="PPQ80392.1"/>
    <property type="molecule type" value="Genomic_DNA"/>
</dbReference>
<evidence type="ECO:0000256" key="1">
    <source>
        <dbReference type="SAM" id="MobiDB-lite"/>
    </source>
</evidence>